<evidence type="ECO:0000256" key="1">
    <source>
        <dbReference type="SAM" id="Coils"/>
    </source>
</evidence>
<sequence>MQNKWKAGNHKKGFTTVELVVVTIIILILSGGIILSLVSWYRNAQFRKQNEYAQTIFSAVQNRLTEYSYSGTLEELEDLLEENGAKSIDSELADKKIIGDDGTPYDMDQIWYESEGKSAQNKSKYQGTIYSLIGTPKDYQAYKSDNYTGMTEEKETLTEALYEMLETYLYDTSILSDGVVCVEFSASDGQVFAALYSDKQENFTYGTPEDDKTINICDRTRSKRKKEMLGYYGVDTMAKATTPKAEKPVITDVQLNNEETLNLSFKLGKVKSAWNQLTYQVDVYNEASNHIGLSIILNAKDTTDGGKYKWPDSYNSKKQVLGTVKRYWYDKKGNKTSKELGKYKFYLYVEQNGVVHLVLDAADLSATSQNYVEAYDEKGIGTSGYTRSKYPNMDTADEILNESYSFHRFGLSAERIYCKIKGSGTGYKPTALKKSNESDVYYGDKSTSAEEKGKTTYSYEIANARHLYNMRYIEDIEKKKDSFKGNEGSLDEYSYTVPQKMTWILTEDVDWKKLIKDKFYFDSGEVEEKDTQFLSILQLRKDSVFETEKYSLEDWKLSQDNHRIKGLEITYEANEKAEIQDDDDLESTGLFLENEGEIRGITLDGIQVTGINNVGAFCGVNEGALENLVVDDTYGESRVSGKPYDKKADEEDDKKSGKKKDEDDSDEWGECIGGIFGVHESENASRDLTFQKLLNRADVTGSKFVGGITGWMTGKGNQEITVKDCQNYGAVYADEESENPMFIGGIMGYAQNQKQKQDKELFGIQDCVSSPQYDSKTTLEIIQGVKDGTRQLKGTYVGGIVGYNQGCEITDCSTENESRSRQGYVFGDKYVGGIVGISSGLTGGIDGNGCVNEANVIGNTYVGGIIGCNAAPVVQNGHYLADDEYGTPFKDVADTIYAVRPEKNRDLEVEIKNWTNQGVVAATGDYAGGITGYNTGRILGCNSDVGTYSDQEILSAIEDMGRDYAGGIAGYNNGIIGNTSRDENGSATGSSGETLSTVCYISGRHYVGGIVGYNDVDALVEDYELTGGHIKSSGDFVGGYAGLNASSCLLEYTQDTQTGNHDEHEARVLVSKPNEVTGKYFVGGIIGGNLVCTNSRINTVFEVDNFLGSINAKAYAGGFIGLNVVLKSGGDHKARIETYQKALLVEAGQTESVASNFAEAISDSVGFANSPSLEMSITGQGTKTTASRLGSLTAEDVFAGGVIGYSKDFNYLLIKDVENLTPITAGGTISESAAQEQSKRADAATFAYAYAGGIIGKVGSNTTLDNCRNRDVGDVSVSENATYTGGLCEINRGTIQNCQASSVGSNVKDKVGGICGVNLGNIEDCRIEGSTITGRNDVGGITAENFGGIDNISLKSANISASGNNVGAIAGYNGEFGSNIGDIMVYARGTLETIESVKVSGNTNVGGLVGKNEGNLWSWPYKEDSKINMVKISGSVSGSRNVGGIVGQSSSELNHFINQCNVTASVGNAGGIVGAYNGNSLDGSIGNCENQGSVTATAGNAGGIVAENNGEIVYCMNRGNILAAAGNVGGISALNTGVIKECEVTGSVTVSVTGRDAAGGISGENSGDIIQCSIDKAAVHNTSKSTKESLVGGIAGKNKGEIQLSDGKILNSTVQAYADGSSAGGIAGENTGNGIISGEAASTPYTEIKNVDLVTASSISSCNLGGVAGRQSSASSVIKGCRVLDTQIGKLSLLGNSDQGYGGIAGTNAGQIQNCSFDGNVTAGGNGSNIVNLGGITGKNLASGLIEQCYIGLDAEKDHTVIQSGVGDTKDENKVYTAYLGGITGWNFGTIQDCDNQGKGSVDKVAISGNGGIVGGIVGRNESGAVVTGLSETKKLSTGENWSIKHYYYINDSGTGGICGWSGSGQGMKYVENYADVANLSGIKNSTAVGGIIGRLENQESNDFTIENSKNAGNISGPSNTGGFVGRWKYNGGTIKSSSNTGNVGNSNSLVSGGIIASLYDLTDDTSIMVTGCSNLGKIAGADAGGVVGKPNMCNSSNLVVLNDCINAGDISANNGAGIILNAENNTSVTLNRCRNYGSGTKGTFYGIEFSKHNLIKIQDCFDFSGKGLVQKLNDDSKIVNSYYYTSEITAGMTEEEAKQYVEAAKVKVTDAEKAVAEAKEKLNQVNDAGYGDNVYYDSLAEKNFYDHDVMKHVSSGYQGGFNSVFEGNIANDVGYQLENAQSAIDIKEGNPLNLNFTLAKTVPGLNQDEEVQTLNYPKIKSFGIYWGANSSGRFTRAYIYTVSFITQDNSEKYLKLETEDSLNKISVKFKDGPEVSAYENYGNTFCKAIAVDDPNDATKFLTYGLDKTTESGKTNSYARFELPSNEKVKEIKFYVNSIASYQGNISQFIESGKEVAYSTAGTVNKFIASTTQGAADLVYDPANTENHVLSVADAAISQDWQEANLAYENAKEDYQKAVEALKEAEEKLEEIRNGGSIEDDVNAPLDDPEKSGSSMYAAKTEADVTGAHYKLKSASKEGKNILNMIQIPSKTAKDSGRKLRNITYSDLDQPKEDWDYTLVEQYYLDAYNLPLDDKTPEFTVRNAGGKVTLRIKEIPGAYGYQMCYQSQDQSDISNLSAPVYIPNVVTTTENNAGYIGYELSPDRDWYQSQMNFYIRAVNGTAYMNYYDSQENFKDEQGQYKAPTASDWNQDGQFAAKNVSKWSQQSIQLFTPQAAPKIHLELVYLEDRKAFGWKPVLENPGDFKEGTEILVYASTTITSKVVSKDNLKFTINVGADGKYTSKAEKDLPMSHLNNINYATKASALEGAASESALTMYQSAFYGISNLKGNDLYYDTWKGFYGNTPDSLSYQVGERPNTSGTNDAVDLYIASELVVSDYLTLEDGTKIDVAVSNGQSHVTSIGSNTVISELSGLPTELLEDYTNYTIRTYPWKNQWYICQYGHVVKEGAKADELLVLTDADRNGEAIFQEDAKGGKELRPGYSIRLEKDGTYTVVYSVFMEYSSEFGKQFKQNKLNVNESEDGQRTSVDQTENAGKQIPIQPNPVISEDSCTVQPKGDGAEYTFTWDEASVVSGAVYNLQLYGMTSEGRTLLASQDNVKTNQYTFEDSNGNWNYKNMTLRVIRVGSPEDDASAESKKLPFYTENTFNVKIALERISKPKVSLHQGDKDHLYYDVEWTGISHTEQDQVPDYLDGYAVTAERTQDDTVCSQYDAAAIQALKEDLEAEGYTISQGEDADTVIYSKIIENSDSEIYKHADKVEKTVTITKNSDGTYTADRKEIWTFLSLSGDEMASSAKLVRAIDLGEFTGDTKLKISVKALASADSSVYKDGPAGVGSEMTLPKRLDVPDMEALLEKMSEPTSGDKLEMQETYSLQEFMTLDQMNVLEDTSGLHINIWDHSRPSSGKYELNMTFYDTYPFDMAQGERQTGEIVENVEPKYRLKDASALLEGSLKKGSYHLPGTGIEVVDGNGAVQTLKLSDLAGMYAVLAFRATADNEISSLWTYEDRHKVSYVQFRIPRAQNDTPKLSESQTEVYYSGDSHTEEDSAGGAAVKQTTLTGTVEDYAQDFLFQMAHHSQKVDGMSDYNTLMEMDWIYAKKGVNGYSIYLLSTDKEEMENLGTEGPDTAAAKRMDVQNARYVGELPIGGSLDLPYRLDLQTGAGSMTTTSYLKCQSDGQENTQLILVLADAEAVNGTVVSDYVKTEFVKAAGLSGNFERYEDSKTVSWYRGSEGTTPADESPSYGTAALSAREGYSLEVPLTGDLRSHYIYRITDLAEYGSTYAKTKGSTVDSVLFLKDYENGTLLPEFKKIEDNRIAGGWKSAGESISLFDETTYTDSNVKQPKVYLNTRDDKDQYVIVISGASKAAQVYLERVVKADGEVYYHVFYNDTETDLSSAYPMAGTKKEKKYQRVSDLMVEKDGTAYPSCSEEQNAYYLGDILEDTAFGFPYMLETANEVGTELMKTQSKLEWSENTFALTLPDVIGIEENIKKFALNQDTQQITFQASGEKYQTNWWYQDGKNAVKQTDTEQSSCTANLENGILNIVYENRLYGYQAIFDAALDVDKKTCTVTETQGGTTYGILFQFIGADGDVQFKYAPAGNAEFEVQNLDSITDIKVRVIDWAGGGCTQWQELSGIQIRTAEEHPKADPASEEDSMKSEEGQMQNHDGQNGETQGNPQKEGAQKNDEQENSQQNDSAQKNTTQNENAQSHNAQNGTAGDEPKPSDDK</sequence>
<evidence type="ECO:0000256" key="3">
    <source>
        <dbReference type="SAM" id="Phobius"/>
    </source>
</evidence>
<protein>
    <recommendedName>
        <fullName evidence="4">GLUG domain-containing protein</fullName>
    </recommendedName>
</protein>
<keyword evidence="3" id="KW-0472">Membrane</keyword>
<keyword evidence="1" id="KW-0175">Coiled coil</keyword>
<dbReference type="RefSeq" id="WP_216241129.1">
    <property type="nucleotide sequence ID" value="NZ_JABACJ020000007.1"/>
</dbReference>
<evidence type="ECO:0000259" key="4">
    <source>
        <dbReference type="Pfam" id="PF07581"/>
    </source>
</evidence>
<dbReference type="InterPro" id="IPR011493">
    <property type="entry name" value="GLUG"/>
</dbReference>
<organism evidence="5 6">
    <name type="scientific">Faecalicatena faecalis</name>
    <dbReference type="NCBI Taxonomy" id="2726362"/>
    <lineage>
        <taxon>Bacteria</taxon>
        <taxon>Bacillati</taxon>
        <taxon>Bacillota</taxon>
        <taxon>Clostridia</taxon>
        <taxon>Lachnospirales</taxon>
        <taxon>Lachnospiraceae</taxon>
        <taxon>Faecalicatena</taxon>
    </lineage>
</organism>
<name>A0ABS6D3S2_9FIRM</name>
<comment type="caution">
    <text evidence="5">The sequence shown here is derived from an EMBL/GenBank/DDBJ whole genome shotgun (WGS) entry which is preliminary data.</text>
</comment>
<dbReference type="InterPro" id="IPR012902">
    <property type="entry name" value="N_methyl_site"/>
</dbReference>
<reference evidence="5 6" key="1">
    <citation type="submission" date="2021-06" db="EMBL/GenBank/DDBJ databases">
        <title>Faecalicatena sp. nov. isolated from porcine feces.</title>
        <authorList>
            <person name="Oh B.S."/>
            <person name="Lee J.H."/>
        </authorList>
    </citation>
    <scope>NUCLEOTIDE SEQUENCE [LARGE SCALE GENOMIC DNA]</scope>
    <source>
        <strain evidence="5 6">AGMB00832</strain>
    </source>
</reference>
<feature type="compositionally biased region" description="Polar residues" evidence="2">
    <location>
        <begin position="2983"/>
        <end position="2992"/>
    </location>
</feature>
<keyword evidence="3" id="KW-1133">Transmembrane helix</keyword>
<feature type="region of interest" description="Disordered" evidence="2">
    <location>
        <begin position="2433"/>
        <end position="2454"/>
    </location>
</feature>
<proteinExistence type="predicted"/>
<evidence type="ECO:0000256" key="2">
    <source>
        <dbReference type="SAM" id="MobiDB-lite"/>
    </source>
</evidence>
<feature type="compositionally biased region" description="Polar residues" evidence="2">
    <location>
        <begin position="4144"/>
        <end position="4170"/>
    </location>
</feature>
<feature type="compositionally biased region" description="Basic and acidic residues" evidence="2">
    <location>
        <begin position="4097"/>
        <end position="4114"/>
    </location>
</feature>
<feature type="region of interest" description="Disordered" evidence="2">
    <location>
        <begin position="2975"/>
        <end position="3007"/>
    </location>
</feature>
<feature type="transmembrane region" description="Helical" evidence="3">
    <location>
        <begin position="20"/>
        <end position="41"/>
    </location>
</feature>
<accession>A0ABS6D3S2</accession>
<feature type="region of interest" description="Disordered" evidence="2">
    <location>
        <begin position="636"/>
        <end position="665"/>
    </location>
</feature>
<feature type="region of interest" description="Disordered" evidence="2">
    <location>
        <begin position="4097"/>
        <end position="4181"/>
    </location>
</feature>
<feature type="compositionally biased region" description="Polar residues" evidence="2">
    <location>
        <begin position="4115"/>
        <end position="4131"/>
    </location>
</feature>
<dbReference type="EMBL" id="JABACJ020000007">
    <property type="protein sequence ID" value="MBU3876111.1"/>
    <property type="molecule type" value="Genomic_DNA"/>
</dbReference>
<dbReference type="PROSITE" id="PS00409">
    <property type="entry name" value="PROKAR_NTER_METHYL"/>
    <property type="match status" value="1"/>
</dbReference>
<keyword evidence="3" id="KW-0812">Transmembrane</keyword>
<dbReference type="Pfam" id="PF07581">
    <property type="entry name" value="Glug"/>
    <property type="match status" value="1"/>
</dbReference>
<evidence type="ECO:0000313" key="5">
    <source>
        <dbReference type="EMBL" id="MBU3876111.1"/>
    </source>
</evidence>
<keyword evidence="6" id="KW-1185">Reference proteome</keyword>
<gene>
    <name evidence="5" type="ORF">HGO97_009835</name>
</gene>
<dbReference type="Proteomes" id="UP000723714">
    <property type="component" value="Unassembled WGS sequence"/>
</dbReference>
<feature type="coiled-coil region" evidence="1">
    <location>
        <begin position="2102"/>
        <end position="2129"/>
    </location>
</feature>
<evidence type="ECO:0000313" key="6">
    <source>
        <dbReference type="Proteomes" id="UP000723714"/>
    </source>
</evidence>
<feature type="domain" description="GLUG" evidence="4">
    <location>
        <begin position="794"/>
        <end position="815"/>
    </location>
</feature>
<feature type="compositionally biased region" description="Basic and acidic residues" evidence="2">
    <location>
        <begin position="643"/>
        <end position="662"/>
    </location>
</feature>